<evidence type="ECO:0000313" key="3">
    <source>
        <dbReference type="Proteomes" id="UP001190700"/>
    </source>
</evidence>
<protein>
    <submittedName>
        <fullName evidence="2">Uncharacterized protein</fullName>
    </submittedName>
</protein>
<name>A0AAE0BWA3_9CHLO</name>
<accession>A0AAE0BWA3</accession>
<gene>
    <name evidence="2" type="ORF">CYMTET_47314</name>
</gene>
<feature type="region of interest" description="Disordered" evidence="1">
    <location>
        <begin position="42"/>
        <end position="94"/>
    </location>
</feature>
<dbReference type="EMBL" id="LGRX02033090">
    <property type="protein sequence ID" value="KAK3243045.1"/>
    <property type="molecule type" value="Genomic_DNA"/>
</dbReference>
<dbReference type="Proteomes" id="UP001190700">
    <property type="component" value="Unassembled WGS sequence"/>
</dbReference>
<reference evidence="2 3" key="1">
    <citation type="journal article" date="2015" name="Genome Biol. Evol.">
        <title>Comparative Genomics of a Bacterivorous Green Alga Reveals Evolutionary Causalities and Consequences of Phago-Mixotrophic Mode of Nutrition.</title>
        <authorList>
            <person name="Burns J.A."/>
            <person name="Paasch A."/>
            <person name="Narechania A."/>
            <person name="Kim E."/>
        </authorList>
    </citation>
    <scope>NUCLEOTIDE SEQUENCE [LARGE SCALE GENOMIC DNA]</scope>
    <source>
        <strain evidence="2 3">PLY_AMNH</strain>
    </source>
</reference>
<proteinExistence type="predicted"/>
<sequence length="414" mass="46634">MKLKRMVKLLRKIKTRQERIDRSLSCVVEALGRACLRIKRKQRSAERGASRGKRSEHERKRPLSPSAIESIGESIEGSTQYDDDNVGGSDSDEEAFDGSISYLQCRDDRDDRSLAVWIYKQTSTGQTTRSMCVVVEQAVFIRMDDGSDSPAMVKAVDDKTLRVVWPEQFDDIDDAYGFGDVVPIESVQGEPCGEARMHGPAWSRNACQAIAHPRCWLITGDSEVGCYIPWGWSNFDRADFGSATMPSVLRNLWSSVLQPALAMGVEVRADRDLKRVIESCVLSPLRELRVDALDSNGTMCELCKRVCSKQIYKLSFARREPATVFETRLGRTCAASCALAYECVSLLFKHMDRAPVLGDARFAFCRRRLRPIHDDSWRIVELFSGRILTTRGGGRCNLRDGDTDFTPQEYLKGF</sequence>
<feature type="compositionally biased region" description="Basic and acidic residues" evidence="1">
    <location>
        <begin position="43"/>
        <end position="61"/>
    </location>
</feature>
<organism evidence="2 3">
    <name type="scientific">Cymbomonas tetramitiformis</name>
    <dbReference type="NCBI Taxonomy" id="36881"/>
    <lineage>
        <taxon>Eukaryota</taxon>
        <taxon>Viridiplantae</taxon>
        <taxon>Chlorophyta</taxon>
        <taxon>Pyramimonadophyceae</taxon>
        <taxon>Pyramimonadales</taxon>
        <taxon>Pyramimonadaceae</taxon>
        <taxon>Cymbomonas</taxon>
    </lineage>
</organism>
<keyword evidence="3" id="KW-1185">Reference proteome</keyword>
<dbReference type="AlphaFoldDB" id="A0AAE0BWA3"/>
<comment type="caution">
    <text evidence="2">The sequence shown here is derived from an EMBL/GenBank/DDBJ whole genome shotgun (WGS) entry which is preliminary data.</text>
</comment>
<feature type="compositionally biased region" description="Acidic residues" evidence="1">
    <location>
        <begin position="81"/>
        <end position="94"/>
    </location>
</feature>
<evidence type="ECO:0000256" key="1">
    <source>
        <dbReference type="SAM" id="MobiDB-lite"/>
    </source>
</evidence>
<evidence type="ECO:0000313" key="2">
    <source>
        <dbReference type="EMBL" id="KAK3243045.1"/>
    </source>
</evidence>